<dbReference type="Proteomes" id="UP000287651">
    <property type="component" value="Unassembled WGS sequence"/>
</dbReference>
<protein>
    <submittedName>
        <fullName evidence="1">Uncharacterized protein</fullName>
    </submittedName>
</protein>
<organism evidence="1 2">
    <name type="scientific">Ensete ventricosum</name>
    <name type="common">Abyssinian banana</name>
    <name type="synonym">Musa ensete</name>
    <dbReference type="NCBI Taxonomy" id="4639"/>
    <lineage>
        <taxon>Eukaryota</taxon>
        <taxon>Viridiplantae</taxon>
        <taxon>Streptophyta</taxon>
        <taxon>Embryophyta</taxon>
        <taxon>Tracheophyta</taxon>
        <taxon>Spermatophyta</taxon>
        <taxon>Magnoliopsida</taxon>
        <taxon>Liliopsida</taxon>
        <taxon>Zingiberales</taxon>
        <taxon>Musaceae</taxon>
        <taxon>Ensete</taxon>
    </lineage>
</organism>
<comment type="caution">
    <text evidence="1">The sequence shown here is derived from an EMBL/GenBank/DDBJ whole genome shotgun (WGS) entry which is preliminary data.</text>
</comment>
<gene>
    <name evidence="1" type="ORF">B296_00057773</name>
</gene>
<dbReference type="EMBL" id="AMZH03029438">
    <property type="protein sequence ID" value="RRT33282.1"/>
    <property type="molecule type" value="Genomic_DNA"/>
</dbReference>
<accession>A0A426X1B5</accession>
<proteinExistence type="predicted"/>
<reference evidence="1 2" key="1">
    <citation type="journal article" date="2014" name="Agronomy (Basel)">
        <title>A Draft Genome Sequence for Ensete ventricosum, the Drought-Tolerant Tree Against Hunger.</title>
        <authorList>
            <person name="Harrison J."/>
            <person name="Moore K.A."/>
            <person name="Paszkiewicz K."/>
            <person name="Jones T."/>
            <person name="Grant M."/>
            <person name="Ambacheew D."/>
            <person name="Muzemil S."/>
            <person name="Studholme D.J."/>
        </authorList>
    </citation>
    <scope>NUCLEOTIDE SEQUENCE [LARGE SCALE GENOMIC DNA]</scope>
</reference>
<name>A0A426X1B5_ENSVE</name>
<sequence>MGFYSKAYEAFVLEVLTAPVAYHVIILRRNLYGPCDEGRGVLPAIGERRSFPPYPCQFGRTTTDPPMLVLGRLQSRRVGHVVGPTVRGRRDMAARSTFVMSCQVVARVGWGDLRCKSWRFGRGMISGANLGDLAEGPISGTNPGDLAERVISGTNLGDLAERVISGTNPRDLAERVISGTNLGDLTEGPISGINPGDLVERVISSTNLGDLAEEPISGTNPGDLVERVISGTNPGDLAEGPISSTNPGDLAEGLLYPGRIRVACSVTGAAPLQFIRAWYVHLCGCSRGRSPVSPASPYKRVP</sequence>
<dbReference type="AlphaFoldDB" id="A0A426X1B5"/>
<evidence type="ECO:0000313" key="1">
    <source>
        <dbReference type="EMBL" id="RRT33282.1"/>
    </source>
</evidence>
<evidence type="ECO:0000313" key="2">
    <source>
        <dbReference type="Proteomes" id="UP000287651"/>
    </source>
</evidence>